<dbReference type="PANTHER" id="PTHR23291:SF47">
    <property type="entry name" value="TRANSMEMBRANE BAX INHIBITOR MOTIF CONTAINING 7"/>
    <property type="match status" value="1"/>
</dbReference>
<dbReference type="EMBL" id="JBBCAQ010000022">
    <property type="protein sequence ID" value="KAK7590959.1"/>
    <property type="molecule type" value="Genomic_DNA"/>
</dbReference>
<feature type="transmembrane region" description="Helical" evidence="5">
    <location>
        <begin position="267"/>
        <end position="289"/>
    </location>
</feature>
<feature type="transmembrane region" description="Helical" evidence="5">
    <location>
        <begin position="175"/>
        <end position="193"/>
    </location>
</feature>
<comment type="subcellular location">
    <subcellularLocation>
        <location evidence="1">Membrane</location>
        <topology evidence="1">Multi-pass membrane protein</topology>
    </subcellularLocation>
</comment>
<dbReference type="Proteomes" id="UP001367676">
    <property type="component" value="Unassembled WGS sequence"/>
</dbReference>
<dbReference type="InterPro" id="IPR006214">
    <property type="entry name" value="Bax_inhibitor_1-related"/>
</dbReference>
<gene>
    <name evidence="6" type="ORF">V9T40_002572</name>
</gene>
<name>A0AAN9Y4C3_9HEMI</name>
<proteinExistence type="inferred from homology"/>
<keyword evidence="7" id="KW-1185">Reference proteome</keyword>
<protein>
    <submittedName>
        <fullName evidence="6">Uncharacterized protein</fullName>
    </submittedName>
</protein>
<evidence type="ECO:0000313" key="7">
    <source>
        <dbReference type="Proteomes" id="UP001367676"/>
    </source>
</evidence>
<dbReference type="PANTHER" id="PTHR23291">
    <property type="entry name" value="BAX INHIBITOR-RELATED"/>
    <property type="match status" value="1"/>
</dbReference>
<dbReference type="GO" id="GO:0016020">
    <property type="term" value="C:membrane"/>
    <property type="evidence" value="ECO:0007669"/>
    <property type="project" value="UniProtKB-SubCell"/>
</dbReference>
<evidence type="ECO:0000313" key="6">
    <source>
        <dbReference type="EMBL" id="KAK7590959.1"/>
    </source>
</evidence>
<feature type="transmembrane region" description="Helical" evidence="5">
    <location>
        <begin position="116"/>
        <end position="137"/>
    </location>
</feature>
<keyword evidence="2 5" id="KW-0812">Transmembrane</keyword>
<feature type="transmembrane region" description="Helical" evidence="5">
    <location>
        <begin position="205"/>
        <end position="223"/>
    </location>
</feature>
<keyword evidence="4 5" id="KW-0472">Membrane</keyword>
<evidence type="ECO:0000256" key="1">
    <source>
        <dbReference type="ARBA" id="ARBA00004141"/>
    </source>
</evidence>
<dbReference type="Pfam" id="PF01027">
    <property type="entry name" value="Bax1-I"/>
    <property type="match status" value="1"/>
</dbReference>
<comment type="similarity">
    <text evidence="5">Belongs to the BI1 family.</text>
</comment>
<keyword evidence="3 5" id="KW-1133">Transmembrane helix</keyword>
<evidence type="ECO:0000256" key="2">
    <source>
        <dbReference type="ARBA" id="ARBA00022692"/>
    </source>
</evidence>
<evidence type="ECO:0000256" key="5">
    <source>
        <dbReference type="RuleBase" id="RU004379"/>
    </source>
</evidence>
<feature type="transmembrane region" description="Helical" evidence="5">
    <location>
        <begin position="229"/>
        <end position="247"/>
    </location>
</feature>
<evidence type="ECO:0000256" key="4">
    <source>
        <dbReference type="ARBA" id="ARBA00023136"/>
    </source>
</evidence>
<sequence>MASYPSTQQNVVPPPTFIPGGSYSDKYPTDFAALESQKVFAGKAYGYGQSGSGGAPFYGTSETGHINPNLSFSDKTIRNGFIRKVYLILMCQLSISTAFIAAFVCNDGLKTYAQNNVSLVMIAFFVTIVCLLAMSCFESARRQAPLNYIFLFIFTIAESFFLAVVSSYYKANEVLLAVGICAVICFALTVFSFQTKIDFTRMGGILLIAMVILLIFGITLMFWPQADGARLVYACLGALLFSVYLVYDTQLMIGGEHHKYSISPEDYVFAALNLYIDVIQLFLMILSIIGSRD</sequence>
<accession>A0AAN9Y4C3</accession>
<reference evidence="6 7" key="1">
    <citation type="submission" date="2024-03" db="EMBL/GenBank/DDBJ databases">
        <title>Adaptation during the transition from Ophiocordyceps entomopathogen to insect associate is accompanied by gene loss and intensified selection.</title>
        <authorList>
            <person name="Ward C.M."/>
            <person name="Onetto C.A."/>
            <person name="Borneman A.R."/>
        </authorList>
    </citation>
    <scope>NUCLEOTIDE SEQUENCE [LARGE SCALE GENOMIC DNA]</scope>
    <source>
        <strain evidence="6">AWRI1</strain>
        <tissue evidence="6">Single Adult Female</tissue>
    </source>
</reference>
<feature type="transmembrane region" description="Helical" evidence="5">
    <location>
        <begin position="85"/>
        <end position="104"/>
    </location>
</feature>
<comment type="caution">
    <text evidence="6">The sequence shown here is derived from an EMBL/GenBank/DDBJ whole genome shotgun (WGS) entry which is preliminary data.</text>
</comment>
<dbReference type="CDD" id="cd10428">
    <property type="entry name" value="LFG_like"/>
    <property type="match status" value="1"/>
</dbReference>
<dbReference type="AlphaFoldDB" id="A0AAN9Y4C3"/>
<organism evidence="6 7">
    <name type="scientific">Parthenolecanium corni</name>
    <dbReference type="NCBI Taxonomy" id="536013"/>
    <lineage>
        <taxon>Eukaryota</taxon>
        <taxon>Metazoa</taxon>
        <taxon>Ecdysozoa</taxon>
        <taxon>Arthropoda</taxon>
        <taxon>Hexapoda</taxon>
        <taxon>Insecta</taxon>
        <taxon>Pterygota</taxon>
        <taxon>Neoptera</taxon>
        <taxon>Paraneoptera</taxon>
        <taxon>Hemiptera</taxon>
        <taxon>Sternorrhyncha</taxon>
        <taxon>Coccoidea</taxon>
        <taxon>Coccidae</taxon>
        <taxon>Parthenolecanium</taxon>
    </lineage>
</organism>
<feature type="transmembrane region" description="Helical" evidence="5">
    <location>
        <begin position="149"/>
        <end position="169"/>
    </location>
</feature>
<evidence type="ECO:0000256" key="3">
    <source>
        <dbReference type="ARBA" id="ARBA00022989"/>
    </source>
</evidence>